<evidence type="ECO:0000256" key="2">
    <source>
        <dbReference type="ARBA" id="ARBA00023002"/>
    </source>
</evidence>
<organism evidence="9 10">
    <name type="scientific">Legionella waltersii</name>
    <dbReference type="NCBI Taxonomy" id="66969"/>
    <lineage>
        <taxon>Bacteria</taxon>
        <taxon>Pseudomonadati</taxon>
        <taxon>Pseudomonadota</taxon>
        <taxon>Gammaproteobacteria</taxon>
        <taxon>Legionellales</taxon>
        <taxon>Legionellaceae</taxon>
        <taxon>Legionella</taxon>
    </lineage>
</organism>
<dbReference type="InterPro" id="IPR016162">
    <property type="entry name" value="Ald_DH_N"/>
</dbReference>
<dbReference type="InterPro" id="IPR012394">
    <property type="entry name" value="Aldehyde_DH_NAD(P)"/>
</dbReference>
<dbReference type="Proteomes" id="UP000054729">
    <property type="component" value="Unassembled WGS sequence"/>
</dbReference>
<dbReference type="PANTHER" id="PTHR43570">
    <property type="entry name" value="ALDEHYDE DEHYDROGENASE"/>
    <property type="match status" value="1"/>
</dbReference>
<dbReference type="SUPFAM" id="SSF53720">
    <property type="entry name" value="ALDH-like"/>
    <property type="match status" value="1"/>
</dbReference>
<sequence length="471" mass="53389">MDLQTTFTELQKNFQSAPYPSLAERKQRLSKLKTLLQEKALVLSEAINSDFTHRSTEETLFLELFPIIKAIDYCLKHTKGWMKKKRKSVSWLLFPAKAYVFPQPLGVIGIMVPWNYPVYLSLVPAIYAIAAGNKVMIKMSELSTHIGETLSQLIQSIHLQSEIAIINGDVSVSREFSSLPFAHILFTGSTQVGKLVMKAASENLTPVTLELGGKSPAIISKSMNKRYFKRLFMGKLFNAAQTCIAPDYLLIPKGWESKIEDELRGFIHKSYPELMSNKNYSSIISSHHKQRLLDMLEDARTKGARIVEFGELSSETRKLPLYLLFNVSKEMRVMQEEIFGPILPVLSYQSFQEAIDYINSEPNPLALYYFGENKKEQQIIKTLTLSGAFTINDTIMHIAVDDLPFGGVGNSGMGHYHGQEGFNAFSKLKPIFVQRFISTVSWLYPPYGTLMRSFLSWIGGIKLRGDEFNRH</sequence>
<dbReference type="STRING" id="66969.Lwal_0796"/>
<dbReference type="GO" id="GO:0005737">
    <property type="term" value="C:cytoplasm"/>
    <property type="evidence" value="ECO:0007669"/>
    <property type="project" value="TreeGrafter"/>
</dbReference>
<evidence type="ECO:0000259" key="8">
    <source>
        <dbReference type="Pfam" id="PF00171"/>
    </source>
</evidence>
<evidence type="ECO:0000256" key="6">
    <source>
        <dbReference type="PROSITE-ProRule" id="PRU10007"/>
    </source>
</evidence>
<evidence type="ECO:0000313" key="9">
    <source>
        <dbReference type="EMBL" id="KTD82319.1"/>
    </source>
</evidence>
<dbReference type="PANTHER" id="PTHR43570:SF20">
    <property type="entry name" value="ALDEHYDE DEHYDROGENASE ALDX-RELATED"/>
    <property type="match status" value="1"/>
</dbReference>
<evidence type="ECO:0000313" key="10">
    <source>
        <dbReference type="Proteomes" id="UP000054729"/>
    </source>
</evidence>
<protein>
    <recommendedName>
        <fullName evidence="4">Aldehyde dehydrogenase</fullName>
    </recommendedName>
</protein>
<dbReference type="Pfam" id="PF00171">
    <property type="entry name" value="Aldedh"/>
    <property type="match status" value="1"/>
</dbReference>
<feature type="active site" evidence="5 6">
    <location>
        <position position="210"/>
    </location>
</feature>
<evidence type="ECO:0000256" key="3">
    <source>
        <dbReference type="ARBA" id="ARBA00023027"/>
    </source>
</evidence>
<keyword evidence="3" id="KW-0520">NAD</keyword>
<keyword evidence="2 4" id="KW-0560">Oxidoreductase</keyword>
<dbReference type="RefSeq" id="WP_058479615.1">
    <property type="nucleotide sequence ID" value="NZ_CAAAIQ010000006.1"/>
</dbReference>
<dbReference type="CDD" id="cd07133">
    <property type="entry name" value="ALDH_CALDH_CalB"/>
    <property type="match status" value="1"/>
</dbReference>
<feature type="domain" description="Aldehyde dehydrogenase" evidence="8">
    <location>
        <begin position="13"/>
        <end position="429"/>
    </location>
</feature>
<dbReference type="Gene3D" id="3.40.605.10">
    <property type="entry name" value="Aldehyde Dehydrogenase, Chain A, domain 1"/>
    <property type="match status" value="1"/>
</dbReference>
<dbReference type="PROSITE" id="PS00687">
    <property type="entry name" value="ALDEHYDE_DEHYDR_GLU"/>
    <property type="match status" value="1"/>
</dbReference>
<evidence type="ECO:0000256" key="4">
    <source>
        <dbReference type="PIRNR" id="PIRNR036492"/>
    </source>
</evidence>
<dbReference type="OrthoDB" id="9812625at2"/>
<reference evidence="9 10" key="1">
    <citation type="submission" date="2015-11" db="EMBL/GenBank/DDBJ databases">
        <title>Genomic analysis of 38 Legionella species identifies large and diverse effector repertoires.</title>
        <authorList>
            <person name="Burstein D."/>
            <person name="Amaro F."/>
            <person name="Zusman T."/>
            <person name="Lifshitz Z."/>
            <person name="Cohen O."/>
            <person name="Gilbert J.A."/>
            <person name="Pupko T."/>
            <person name="Shuman H.A."/>
            <person name="Segal G."/>
        </authorList>
    </citation>
    <scope>NUCLEOTIDE SEQUENCE [LARGE SCALE GENOMIC DNA]</scope>
    <source>
        <strain evidence="9 10">ATCC 51914</strain>
    </source>
</reference>
<evidence type="ECO:0000256" key="7">
    <source>
        <dbReference type="RuleBase" id="RU003345"/>
    </source>
</evidence>
<dbReference type="GO" id="GO:0004029">
    <property type="term" value="F:aldehyde dehydrogenase (NAD+) activity"/>
    <property type="evidence" value="ECO:0007669"/>
    <property type="project" value="TreeGrafter"/>
</dbReference>
<comment type="similarity">
    <text evidence="1 4 7">Belongs to the aldehyde dehydrogenase family.</text>
</comment>
<dbReference type="InterPro" id="IPR016163">
    <property type="entry name" value="Ald_DH_C"/>
</dbReference>
<evidence type="ECO:0000256" key="1">
    <source>
        <dbReference type="ARBA" id="ARBA00009986"/>
    </source>
</evidence>
<evidence type="ECO:0000256" key="5">
    <source>
        <dbReference type="PIRSR" id="PIRSR036492-1"/>
    </source>
</evidence>
<proteinExistence type="inferred from homology"/>
<dbReference type="EMBL" id="LNZB01000015">
    <property type="protein sequence ID" value="KTD82319.1"/>
    <property type="molecule type" value="Genomic_DNA"/>
</dbReference>
<gene>
    <name evidence="9" type="ORF">Lwal_0796</name>
</gene>
<dbReference type="Gene3D" id="3.40.309.10">
    <property type="entry name" value="Aldehyde Dehydrogenase, Chain A, domain 2"/>
    <property type="match status" value="1"/>
</dbReference>
<dbReference type="InterPro" id="IPR029510">
    <property type="entry name" value="Ald_DH_CS_GLU"/>
</dbReference>
<dbReference type="AlphaFoldDB" id="A0A0W1ALV6"/>
<dbReference type="PATRIC" id="fig|66969.6.peg.868"/>
<keyword evidence="10" id="KW-1185">Reference proteome</keyword>
<dbReference type="GO" id="GO:0006081">
    <property type="term" value="P:aldehyde metabolic process"/>
    <property type="evidence" value="ECO:0007669"/>
    <property type="project" value="InterPro"/>
</dbReference>
<comment type="caution">
    <text evidence="9">The sequence shown here is derived from an EMBL/GenBank/DDBJ whole genome shotgun (WGS) entry which is preliminary data.</text>
</comment>
<dbReference type="PIRSF" id="PIRSF036492">
    <property type="entry name" value="ALDH"/>
    <property type="match status" value="1"/>
</dbReference>
<dbReference type="InterPro" id="IPR015590">
    <property type="entry name" value="Aldehyde_DH_dom"/>
</dbReference>
<accession>A0A0W1ALV6</accession>
<dbReference type="InterPro" id="IPR016161">
    <property type="entry name" value="Ald_DH/histidinol_DH"/>
</dbReference>
<name>A0A0W1ALV6_9GAMM</name>
<feature type="active site" evidence="5">
    <location>
        <position position="243"/>
    </location>
</feature>